<dbReference type="Proteomes" id="UP000241193">
    <property type="component" value="Unassembled WGS sequence"/>
</dbReference>
<evidence type="ECO:0000313" key="10">
    <source>
        <dbReference type="EMBL" id="PTD95162.1"/>
    </source>
</evidence>
<keyword evidence="9" id="KW-0732">Signal</keyword>
<feature type="chain" id="PRO_5015711939" evidence="9">
    <location>
        <begin position="23"/>
        <end position="475"/>
    </location>
</feature>
<evidence type="ECO:0000313" key="11">
    <source>
        <dbReference type="Proteomes" id="UP000241193"/>
    </source>
</evidence>
<dbReference type="PANTHER" id="PTHR30026">
    <property type="entry name" value="OUTER MEMBRANE PROTEIN TOLC"/>
    <property type="match status" value="1"/>
</dbReference>
<evidence type="ECO:0000256" key="8">
    <source>
        <dbReference type="SAM" id="Coils"/>
    </source>
</evidence>
<dbReference type="InterPro" id="IPR010130">
    <property type="entry name" value="T1SS_OMP_TolC"/>
</dbReference>
<comment type="caution">
    <text evidence="10">The sequence shown here is derived from an EMBL/GenBank/DDBJ whole genome shotgun (WGS) entry which is preliminary data.</text>
</comment>
<keyword evidence="8" id="KW-0175">Coiled coil</keyword>
<dbReference type="InterPro" id="IPR003423">
    <property type="entry name" value="OMP_efflux"/>
</dbReference>
<dbReference type="Gene3D" id="1.20.1600.10">
    <property type="entry name" value="Outer membrane efflux proteins (OEP)"/>
    <property type="match status" value="1"/>
</dbReference>
<reference evidence="10 11" key="1">
    <citation type="submission" date="2018-03" db="EMBL/GenBank/DDBJ databases">
        <authorList>
            <person name="Keele B.F."/>
        </authorList>
    </citation>
    <scope>NUCLEOTIDE SEQUENCE [LARGE SCALE GENOMIC DNA]</scope>
    <source>
        <strain evidence="10 11">D20</strain>
    </source>
</reference>
<comment type="subcellular location">
    <subcellularLocation>
        <location evidence="1">Cell outer membrane</location>
    </subcellularLocation>
</comment>
<dbReference type="RefSeq" id="WP_107494693.1">
    <property type="nucleotide sequence ID" value="NZ_PZKC01000017.1"/>
</dbReference>
<evidence type="ECO:0000256" key="7">
    <source>
        <dbReference type="ARBA" id="ARBA00023237"/>
    </source>
</evidence>
<dbReference type="AlphaFoldDB" id="A0A2T4IBM3"/>
<evidence type="ECO:0000256" key="1">
    <source>
        <dbReference type="ARBA" id="ARBA00004442"/>
    </source>
</evidence>
<keyword evidence="7" id="KW-0998">Cell outer membrane</keyword>
<organism evidence="10 11">
    <name type="scientific">Pseudothauera lacus</name>
    <dbReference type="NCBI Taxonomy" id="2136175"/>
    <lineage>
        <taxon>Bacteria</taxon>
        <taxon>Pseudomonadati</taxon>
        <taxon>Pseudomonadota</taxon>
        <taxon>Betaproteobacteria</taxon>
        <taxon>Rhodocyclales</taxon>
        <taxon>Zoogloeaceae</taxon>
        <taxon>Pseudothauera</taxon>
    </lineage>
</organism>
<protein>
    <submittedName>
        <fullName evidence="10">Channel protein TolC</fullName>
    </submittedName>
</protein>
<keyword evidence="6" id="KW-0472">Membrane</keyword>
<name>A0A2T4IBM3_9RHOO</name>
<evidence type="ECO:0000256" key="4">
    <source>
        <dbReference type="ARBA" id="ARBA00022452"/>
    </source>
</evidence>
<dbReference type="EMBL" id="PZKC01000017">
    <property type="protein sequence ID" value="PTD95162.1"/>
    <property type="molecule type" value="Genomic_DNA"/>
</dbReference>
<dbReference type="InterPro" id="IPR051906">
    <property type="entry name" value="TolC-like"/>
</dbReference>
<sequence>MKMFRKLVHVAILAALAPVVHAQAPEPLREAARAAVTANPEVQARWHAFRAAEAEQDVARGGYRPQLDFTASSGRERISRPGLGSDSFNHQNATLSLNQMVYDGFFTRSEVSRLGHARLARYFELVDAAEGTVLEAVRAYADVLRYRELLQLAKDNYVQHRQVHDQIAERAAAGVARRVDLEQATGRLALAESNLLTELSNLHDVSARYQRIVGAQPPEALPAPGGDLAALPGSAQEALAEAFRNSPSLLAAQENVRSGQAEVDARRAAHHPRVDLRARQAVDRNLSNVSGTTREGVVEVVLSYNLYRGGADNARLRQAAEQLNQARDLREKACRDLRQTLAIAHNDVRRLQEQLVYLDQHQLSTEKARQAYRDQFDIGQRTLLDLLDTENEYFQARRAYVSAVHDRYIAQARTLAGMGQLMSTLQVAREDLPDAAALGHADGVEMAALCAAEAPSMTEIDKEALFAEVMRESRR</sequence>
<evidence type="ECO:0000256" key="5">
    <source>
        <dbReference type="ARBA" id="ARBA00022692"/>
    </source>
</evidence>
<dbReference type="PANTHER" id="PTHR30026:SF22">
    <property type="entry name" value="OUTER MEMBRANE EFFLUX PROTEIN"/>
    <property type="match status" value="1"/>
</dbReference>
<dbReference type="Pfam" id="PF02321">
    <property type="entry name" value="OEP"/>
    <property type="match status" value="2"/>
</dbReference>
<keyword evidence="11" id="KW-1185">Reference proteome</keyword>
<dbReference type="GO" id="GO:1990281">
    <property type="term" value="C:efflux pump complex"/>
    <property type="evidence" value="ECO:0007669"/>
    <property type="project" value="TreeGrafter"/>
</dbReference>
<evidence type="ECO:0000256" key="3">
    <source>
        <dbReference type="ARBA" id="ARBA00022448"/>
    </source>
</evidence>
<dbReference type="GO" id="GO:0015562">
    <property type="term" value="F:efflux transmembrane transporter activity"/>
    <property type="evidence" value="ECO:0007669"/>
    <property type="project" value="InterPro"/>
</dbReference>
<evidence type="ECO:0000256" key="6">
    <source>
        <dbReference type="ARBA" id="ARBA00023136"/>
    </source>
</evidence>
<gene>
    <name evidence="10" type="ORF">C8261_15785</name>
</gene>
<dbReference type="GO" id="GO:0015288">
    <property type="term" value="F:porin activity"/>
    <property type="evidence" value="ECO:0007669"/>
    <property type="project" value="TreeGrafter"/>
</dbReference>
<keyword evidence="3" id="KW-0813">Transport</keyword>
<dbReference type="SUPFAM" id="SSF56954">
    <property type="entry name" value="Outer membrane efflux proteins (OEP)"/>
    <property type="match status" value="1"/>
</dbReference>
<keyword evidence="5" id="KW-0812">Transmembrane</keyword>
<evidence type="ECO:0000256" key="2">
    <source>
        <dbReference type="ARBA" id="ARBA00007613"/>
    </source>
</evidence>
<dbReference type="GO" id="GO:0009279">
    <property type="term" value="C:cell outer membrane"/>
    <property type="evidence" value="ECO:0007669"/>
    <property type="project" value="UniProtKB-SubCell"/>
</dbReference>
<evidence type="ECO:0000256" key="9">
    <source>
        <dbReference type="SAM" id="SignalP"/>
    </source>
</evidence>
<reference evidence="10 11" key="2">
    <citation type="submission" date="2018-04" db="EMBL/GenBank/DDBJ databases">
        <title>Thauera lacus sp. nov., isolated from an saline lake in Inner Mongolia, China.</title>
        <authorList>
            <person name="Liang Q.-Y."/>
        </authorList>
    </citation>
    <scope>NUCLEOTIDE SEQUENCE [LARGE SCALE GENOMIC DNA]</scope>
    <source>
        <strain evidence="10 11">D20</strain>
    </source>
</reference>
<keyword evidence="4" id="KW-1134">Transmembrane beta strand</keyword>
<feature type="signal peptide" evidence="9">
    <location>
        <begin position="1"/>
        <end position="22"/>
    </location>
</feature>
<dbReference type="NCBIfam" id="TIGR01844">
    <property type="entry name" value="type_I_sec_TolC"/>
    <property type="match status" value="1"/>
</dbReference>
<dbReference type="OrthoDB" id="9814637at2"/>
<proteinExistence type="inferred from homology"/>
<accession>A0A2T4IBM3</accession>
<comment type="similarity">
    <text evidence="2">Belongs to the outer membrane factor (OMF) (TC 1.B.17) family.</text>
</comment>
<feature type="coiled-coil region" evidence="8">
    <location>
        <begin position="313"/>
        <end position="354"/>
    </location>
</feature>